<keyword evidence="4" id="KW-0503">Monooxygenase</keyword>
<dbReference type="InterPro" id="IPR002938">
    <property type="entry name" value="FAD-bd"/>
</dbReference>
<dbReference type="PANTHER" id="PTHR46972:SF1">
    <property type="entry name" value="FAD DEPENDENT OXIDOREDUCTASE DOMAIN-CONTAINING PROTEIN"/>
    <property type="match status" value="1"/>
</dbReference>
<reference evidence="6 7" key="1">
    <citation type="journal article" date="2019" name="Int. J. Syst. Evol. Microbiol.">
        <title>The Global Catalogue of Microorganisms (GCM) 10K type strain sequencing project: providing services to taxonomists for standard genome sequencing and annotation.</title>
        <authorList>
            <consortium name="The Broad Institute Genomics Platform"/>
            <consortium name="The Broad Institute Genome Sequencing Center for Infectious Disease"/>
            <person name="Wu L."/>
            <person name="Ma J."/>
        </authorList>
    </citation>
    <scope>NUCLEOTIDE SEQUENCE [LARGE SCALE GENOMIC DNA]</scope>
    <source>
        <strain evidence="6 7">JCM 11444</strain>
    </source>
</reference>
<keyword evidence="2" id="KW-0274">FAD</keyword>
<dbReference type="Gene3D" id="3.50.50.60">
    <property type="entry name" value="FAD/NAD(P)-binding domain"/>
    <property type="match status" value="1"/>
</dbReference>
<protein>
    <submittedName>
        <fullName evidence="6">NAD(P)/FAD-dependent oxidoreductase</fullName>
    </submittedName>
</protein>
<dbReference type="InterPro" id="IPR036188">
    <property type="entry name" value="FAD/NAD-bd_sf"/>
</dbReference>
<dbReference type="Proteomes" id="UP001500418">
    <property type="component" value="Unassembled WGS sequence"/>
</dbReference>
<evidence type="ECO:0000259" key="5">
    <source>
        <dbReference type="Pfam" id="PF01494"/>
    </source>
</evidence>
<evidence type="ECO:0000256" key="3">
    <source>
        <dbReference type="ARBA" id="ARBA00023002"/>
    </source>
</evidence>
<feature type="domain" description="FAD-binding" evidence="5">
    <location>
        <begin position="5"/>
        <end position="172"/>
    </location>
</feature>
<proteinExistence type="predicted"/>
<evidence type="ECO:0000313" key="7">
    <source>
        <dbReference type="Proteomes" id="UP001500418"/>
    </source>
</evidence>
<dbReference type="Pfam" id="PF01494">
    <property type="entry name" value="FAD_binding_3"/>
    <property type="match status" value="1"/>
</dbReference>
<name>A0ABN1RIJ5_9ACTN</name>
<gene>
    <name evidence="6" type="ORF">GCM10009575_089020</name>
</gene>
<dbReference type="EMBL" id="BAAAID010000107">
    <property type="protein sequence ID" value="GAA0957918.1"/>
    <property type="molecule type" value="Genomic_DNA"/>
</dbReference>
<evidence type="ECO:0000313" key="6">
    <source>
        <dbReference type="EMBL" id="GAA0957918.1"/>
    </source>
</evidence>
<dbReference type="PANTHER" id="PTHR46972">
    <property type="entry name" value="MONOOXYGENASE ASQM-RELATED"/>
    <property type="match status" value="1"/>
</dbReference>
<evidence type="ECO:0000256" key="4">
    <source>
        <dbReference type="ARBA" id="ARBA00023033"/>
    </source>
</evidence>
<keyword evidence="3" id="KW-0560">Oxidoreductase</keyword>
<accession>A0ABN1RIJ5</accession>
<evidence type="ECO:0000256" key="2">
    <source>
        <dbReference type="ARBA" id="ARBA00022827"/>
    </source>
</evidence>
<evidence type="ECO:0000256" key="1">
    <source>
        <dbReference type="ARBA" id="ARBA00022630"/>
    </source>
</evidence>
<keyword evidence="1" id="KW-0285">Flavoprotein</keyword>
<keyword evidence="7" id="KW-1185">Reference proteome</keyword>
<comment type="caution">
    <text evidence="6">The sequence shown here is derived from an EMBL/GenBank/DDBJ whole genome shotgun (WGS) entry which is preliminary data.</text>
</comment>
<sequence>MNGSITIAGAGLAGLALARVLHVHGIASTVYEAEASPSGRTQGGQLDIHDFNGQIALQQCQLMDEFHSIVNMGAEAMRFLNPDGELVGEIPDDGELSNPEVLRGELRRILIESLPHGTIQWGHKIASVTPGDGHRPHMINFANGSSVSTEVLIGADGAWSRVRASLNGAMPEYLGTLWVETFLHDVEKNHPQSAALVGSGAMLAMKPGRGIFGHREANDVIHTYVVLKKPLEWIQSVDFSDRERALTLVAEQLGQGWAPELLELVTRGETAPVARPIWGLPLEHTWDRVPGITLIGDAAHLTPPDGDGANWALYDGAQLAQAIAATPADIDTAFNTFAEQMLPRSAASSTEGYQSFEQTFGYNAPANLRDMMNRAKTYGHQHQ</sequence>
<dbReference type="PRINTS" id="PR00420">
    <property type="entry name" value="RNGMNOXGNASE"/>
</dbReference>
<organism evidence="6 7">
    <name type="scientific">Streptomyces rhizosphaericus</name>
    <dbReference type="NCBI Taxonomy" id="114699"/>
    <lineage>
        <taxon>Bacteria</taxon>
        <taxon>Bacillati</taxon>
        <taxon>Actinomycetota</taxon>
        <taxon>Actinomycetes</taxon>
        <taxon>Kitasatosporales</taxon>
        <taxon>Streptomycetaceae</taxon>
        <taxon>Streptomyces</taxon>
        <taxon>Streptomyces violaceusniger group</taxon>
    </lineage>
</organism>
<dbReference type="SUPFAM" id="SSF51905">
    <property type="entry name" value="FAD/NAD(P)-binding domain"/>
    <property type="match status" value="1"/>
</dbReference>